<keyword evidence="1" id="KW-0812">Transmembrane</keyword>
<evidence type="ECO:0000256" key="1">
    <source>
        <dbReference type="SAM" id="Phobius"/>
    </source>
</evidence>
<evidence type="ECO:0000313" key="3">
    <source>
        <dbReference type="Proteomes" id="UP001189000"/>
    </source>
</evidence>
<proteinExistence type="predicted"/>
<keyword evidence="1" id="KW-0472">Membrane</keyword>
<keyword evidence="1" id="KW-1133">Transmembrane helix</keyword>
<sequence length="136" mass="15556">MFYKDKKKYFGIQNYTKIFFIMCLIAFMIKESEKIIIIKTAITLRKMLSNNKSSSAKADVSVDIVNSYDKIAANSNSELTKATVNSAFSGKKRSTMATIVLIVESMGYTMIDFAEIYDQLSERDAKKFREEILKRS</sequence>
<reference evidence="2" key="1">
    <citation type="submission" date="2023-02" db="EMBL/GenBank/DDBJ databases">
        <title>Elizabethkingia anophelis draft genomes.</title>
        <authorList>
            <person name="Nicholson A.C."/>
            <person name="Whitney A.M."/>
            <person name="Humrighouse B.W."/>
            <person name="Villarma A."/>
            <person name="Bell M."/>
            <person name="Mcquiston J."/>
        </authorList>
    </citation>
    <scope>NUCLEOTIDE SEQUENCE</scope>
    <source>
        <strain evidence="2">B4955</strain>
    </source>
</reference>
<dbReference type="AlphaFoldDB" id="A0AAE4NVR9"/>
<dbReference type="EMBL" id="NWGY01000002">
    <property type="protein sequence ID" value="MDV3662790.1"/>
    <property type="molecule type" value="Genomic_DNA"/>
</dbReference>
<feature type="transmembrane region" description="Helical" evidence="1">
    <location>
        <begin position="12"/>
        <end position="29"/>
    </location>
</feature>
<name>A0AAE4NVR9_9FLAO</name>
<dbReference type="Proteomes" id="UP001189000">
    <property type="component" value="Unassembled WGS sequence"/>
</dbReference>
<accession>A0AAE4NVR9</accession>
<gene>
    <name evidence="2" type="ORF">CMU51_01805</name>
</gene>
<evidence type="ECO:0000313" key="2">
    <source>
        <dbReference type="EMBL" id="MDV3662790.1"/>
    </source>
</evidence>
<comment type="caution">
    <text evidence="2">The sequence shown here is derived from an EMBL/GenBank/DDBJ whole genome shotgun (WGS) entry which is preliminary data.</text>
</comment>
<organism evidence="2 3">
    <name type="scientific">Elizabethkingia anophelis</name>
    <dbReference type="NCBI Taxonomy" id="1117645"/>
    <lineage>
        <taxon>Bacteria</taxon>
        <taxon>Pseudomonadati</taxon>
        <taxon>Bacteroidota</taxon>
        <taxon>Flavobacteriia</taxon>
        <taxon>Flavobacteriales</taxon>
        <taxon>Weeksellaceae</taxon>
        <taxon>Elizabethkingia</taxon>
    </lineage>
</organism>
<protein>
    <submittedName>
        <fullName evidence="2">Uncharacterized protein</fullName>
    </submittedName>
</protein>